<organism evidence="1 2">
    <name type="scientific">Eretmocerus hayati</name>
    <dbReference type="NCBI Taxonomy" id="131215"/>
    <lineage>
        <taxon>Eukaryota</taxon>
        <taxon>Metazoa</taxon>
        <taxon>Ecdysozoa</taxon>
        <taxon>Arthropoda</taxon>
        <taxon>Hexapoda</taxon>
        <taxon>Insecta</taxon>
        <taxon>Pterygota</taxon>
        <taxon>Neoptera</taxon>
        <taxon>Endopterygota</taxon>
        <taxon>Hymenoptera</taxon>
        <taxon>Apocrita</taxon>
        <taxon>Proctotrupomorpha</taxon>
        <taxon>Chalcidoidea</taxon>
        <taxon>Aphelinidae</taxon>
        <taxon>Aphelininae</taxon>
        <taxon>Eretmocerus</taxon>
    </lineage>
</organism>
<keyword evidence="2" id="KW-1185">Reference proteome</keyword>
<evidence type="ECO:0000313" key="2">
    <source>
        <dbReference type="Proteomes" id="UP001239111"/>
    </source>
</evidence>
<proteinExistence type="predicted"/>
<dbReference type="EMBL" id="CM056741">
    <property type="protein sequence ID" value="KAJ8683311.1"/>
    <property type="molecule type" value="Genomic_DNA"/>
</dbReference>
<gene>
    <name evidence="1" type="ORF">QAD02_019103</name>
</gene>
<evidence type="ECO:0000313" key="1">
    <source>
        <dbReference type="EMBL" id="KAJ8683311.1"/>
    </source>
</evidence>
<dbReference type="Proteomes" id="UP001239111">
    <property type="component" value="Chromosome 1"/>
</dbReference>
<comment type="caution">
    <text evidence="1">The sequence shown here is derived from an EMBL/GenBank/DDBJ whole genome shotgun (WGS) entry which is preliminary data.</text>
</comment>
<accession>A0ACC2PJU4</accession>
<reference evidence="1" key="1">
    <citation type="submission" date="2023-04" db="EMBL/GenBank/DDBJ databases">
        <title>A chromosome-level genome assembly of the parasitoid wasp Eretmocerus hayati.</title>
        <authorList>
            <person name="Zhong Y."/>
            <person name="Liu S."/>
            <person name="Liu Y."/>
        </authorList>
    </citation>
    <scope>NUCLEOTIDE SEQUENCE</scope>
    <source>
        <strain evidence="1">ZJU_SS_LIU_2023</strain>
    </source>
</reference>
<name>A0ACC2PJU4_9HYME</name>
<sequence>MTFIKKKKSNECSQQGNLNEKKNESSELVLNVSNDIPLREYNRNTDSNSVDTPTRTQLNSKNRDPYFKLCEDVLQEYVFYIIMLKRNKFFEKVTKVVVDDRVYKSLARVANFGKLKGDDYYDIYAEIKQVFPTDTNVKAYYEPPIPDNKASGSEKKRATGCLFHAYDDFTDTAADIGLIDFDIDLFLKLNEAKNTEDQHNRFKGTETSGNLIKYWPQWALSIVNATVKFDDEATQHGRIKDLIPVTIIASKTLAKKVSFS</sequence>
<protein>
    <submittedName>
        <fullName evidence="1">Uncharacterized protein</fullName>
    </submittedName>
</protein>